<sequence length="409" mass="39542">MIRRTTGRGPSRGRRRGGFTLLEVLLASLIATMVLAALYIGFSLTLQQAQTIRDAVESEDLSRGVFNKFASDFNGTFCPLPPKSGGNTAASGGGTASSTGTGTGTTGTNSTGSTGTGSSSGTSASSTGSSTTSGSSDSSTTATTNTSAFLAAPAFQGGVYCQDPTTLVLFLGRTPESFTRYGDPNTQQPRSDQRQVVYKFVSGSGLYRSEQPWVLASGLTLDLDPGASGSVLLSSEVSGVVFEFTDGTSGEWQTSWDGTVPGPDGVTPLGPPRAVRVTLTLPGAGASGQQSTKTVVQVFVIRTAPGTNTPTMLQAPTAGSSSGGSSSGTGSSGASSSGTGGSGNSTPSAASSGVVTGANASGGATPTGSAGGAGGASGTKTGGSGGTMTGGGGGGGTGSSGTGGTGGGR</sequence>
<protein>
    <recommendedName>
        <fullName evidence="2">Type II secretion system protein J</fullName>
    </recommendedName>
</protein>
<dbReference type="InterPro" id="IPR045584">
    <property type="entry name" value="Pilin-like"/>
</dbReference>
<feature type="compositionally biased region" description="Gly residues" evidence="3">
    <location>
        <begin position="369"/>
        <end position="409"/>
    </location>
</feature>
<dbReference type="NCBIfam" id="TIGR02532">
    <property type="entry name" value="IV_pilin_GFxxxE"/>
    <property type="match status" value="1"/>
</dbReference>
<feature type="region of interest" description="Disordered" evidence="3">
    <location>
        <begin position="84"/>
        <end position="142"/>
    </location>
</feature>
<keyword evidence="4" id="KW-1133">Transmembrane helix</keyword>
<feature type="transmembrane region" description="Helical" evidence="4">
    <location>
        <begin position="21"/>
        <end position="42"/>
    </location>
</feature>
<dbReference type="RefSeq" id="WP_171472607.1">
    <property type="nucleotide sequence ID" value="NZ_CP053452.2"/>
</dbReference>
<dbReference type="PROSITE" id="PS00409">
    <property type="entry name" value="PROKAR_NTER_METHYL"/>
    <property type="match status" value="1"/>
</dbReference>
<feature type="compositionally biased region" description="Gly residues" evidence="3">
    <location>
        <begin position="91"/>
        <end position="105"/>
    </location>
</feature>
<accession>A0A6M5YT61</accession>
<evidence type="ECO:0000313" key="5">
    <source>
        <dbReference type="EMBL" id="QJW97188.1"/>
    </source>
</evidence>
<keyword evidence="6" id="KW-1185">Reference proteome</keyword>
<evidence type="ECO:0000256" key="3">
    <source>
        <dbReference type="SAM" id="MobiDB-lite"/>
    </source>
</evidence>
<dbReference type="SUPFAM" id="SSF54523">
    <property type="entry name" value="Pili subunits"/>
    <property type="match status" value="1"/>
</dbReference>
<organism evidence="5 6">
    <name type="scientific">Frigoriglobus tundricola</name>
    <dbReference type="NCBI Taxonomy" id="2774151"/>
    <lineage>
        <taxon>Bacteria</taxon>
        <taxon>Pseudomonadati</taxon>
        <taxon>Planctomycetota</taxon>
        <taxon>Planctomycetia</taxon>
        <taxon>Gemmatales</taxon>
        <taxon>Gemmataceae</taxon>
        <taxon>Frigoriglobus</taxon>
    </lineage>
</organism>
<evidence type="ECO:0000256" key="1">
    <source>
        <dbReference type="ARBA" id="ARBA00011084"/>
    </source>
</evidence>
<keyword evidence="4" id="KW-0472">Membrane</keyword>
<feature type="compositionally biased region" description="Gly residues" evidence="3">
    <location>
        <begin position="321"/>
        <end position="331"/>
    </location>
</feature>
<keyword evidence="4" id="KW-0812">Transmembrane</keyword>
<evidence type="ECO:0000256" key="2">
    <source>
        <dbReference type="ARBA" id="ARBA00021539"/>
    </source>
</evidence>
<dbReference type="GO" id="GO:0015627">
    <property type="term" value="C:type II protein secretion system complex"/>
    <property type="evidence" value="ECO:0007669"/>
    <property type="project" value="InterPro"/>
</dbReference>
<dbReference type="AlphaFoldDB" id="A0A6M5YT61"/>
<dbReference type="GO" id="GO:0015628">
    <property type="term" value="P:protein secretion by the type II secretion system"/>
    <property type="evidence" value="ECO:0007669"/>
    <property type="project" value="InterPro"/>
</dbReference>
<feature type="compositionally biased region" description="Low complexity" evidence="3">
    <location>
        <begin position="344"/>
        <end position="368"/>
    </location>
</feature>
<feature type="compositionally biased region" description="Low complexity" evidence="3">
    <location>
        <begin position="106"/>
        <end position="142"/>
    </location>
</feature>
<reference evidence="6" key="1">
    <citation type="submission" date="2020-05" db="EMBL/GenBank/DDBJ databases">
        <title>Frigoriglobus tundricola gen. nov., sp. nov., a psychrotolerant cellulolytic planctomycete of the family Gemmataceae with two divergent copies of 16S rRNA gene.</title>
        <authorList>
            <person name="Kulichevskaya I.S."/>
            <person name="Ivanova A.A."/>
            <person name="Naumoff D.G."/>
            <person name="Beletsky A.V."/>
            <person name="Rijpstra W.I.C."/>
            <person name="Sinninghe Damste J.S."/>
            <person name="Mardanov A.V."/>
            <person name="Ravin N.V."/>
            <person name="Dedysh S.N."/>
        </authorList>
    </citation>
    <scope>NUCLEOTIDE SEQUENCE [LARGE SCALE GENOMIC DNA]</scope>
    <source>
        <strain evidence="6">PL17</strain>
    </source>
</reference>
<dbReference type="EMBL" id="CP053452">
    <property type="protein sequence ID" value="QJW97188.1"/>
    <property type="molecule type" value="Genomic_DNA"/>
</dbReference>
<proteinExistence type="inferred from homology"/>
<dbReference type="Pfam" id="PF07963">
    <property type="entry name" value="N_methyl"/>
    <property type="match status" value="1"/>
</dbReference>
<comment type="similarity">
    <text evidence="1">Belongs to the GSP J family.</text>
</comment>
<dbReference type="Pfam" id="PF11612">
    <property type="entry name" value="T2SSJ"/>
    <property type="match status" value="1"/>
</dbReference>
<dbReference type="KEGG" id="ftj:FTUN_4753"/>
<dbReference type="Proteomes" id="UP000503447">
    <property type="component" value="Chromosome"/>
</dbReference>
<feature type="region of interest" description="Disordered" evidence="3">
    <location>
        <begin position="306"/>
        <end position="409"/>
    </location>
</feature>
<name>A0A6M5YT61_9BACT</name>
<evidence type="ECO:0000256" key="4">
    <source>
        <dbReference type="SAM" id="Phobius"/>
    </source>
</evidence>
<evidence type="ECO:0000313" key="6">
    <source>
        <dbReference type="Proteomes" id="UP000503447"/>
    </source>
</evidence>
<dbReference type="InterPro" id="IPR012902">
    <property type="entry name" value="N_methyl_site"/>
</dbReference>
<dbReference type="InterPro" id="IPR010055">
    <property type="entry name" value="T2SS_protein-GspJ"/>
</dbReference>
<gene>
    <name evidence="5" type="ORF">FTUN_4753</name>
</gene>